<comment type="similarity">
    <text evidence="2 8">Belongs to the 5'-nucleotidase family.</text>
</comment>
<dbReference type="InterPro" id="IPR029052">
    <property type="entry name" value="Metallo-depent_PP-like"/>
</dbReference>
<evidence type="ECO:0000259" key="10">
    <source>
        <dbReference type="Pfam" id="PF02872"/>
    </source>
</evidence>
<keyword evidence="7 8" id="KW-0378">Hydrolase</keyword>
<dbReference type="GO" id="GO:0005886">
    <property type="term" value="C:plasma membrane"/>
    <property type="evidence" value="ECO:0007669"/>
    <property type="project" value="TreeGrafter"/>
</dbReference>
<evidence type="ECO:0000313" key="12">
    <source>
        <dbReference type="Proteomes" id="UP000507470"/>
    </source>
</evidence>
<evidence type="ECO:0000313" key="11">
    <source>
        <dbReference type="EMBL" id="CAC5409897.1"/>
    </source>
</evidence>
<proteinExistence type="inferred from homology"/>
<evidence type="ECO:0000256" key="1">
    <source>
        <dbReference type="ARBA" id="ARBA00000815"/>
    </source>
</evidence>
<evidence type="ECO:0000256" key="6">
    <source>
        <dbReference type="ARBA" id="ARBA00022741"/>
    </source>
</evidence>
<dbReference type="Pfam" id="PF02872">
    <property type="entry name" value="5_nucleotid_C"/>
    <property type="match status" value="1"/>
</dbReference>
<dbReference type="Gene3D" id="3.90.780.10">
    <property type="entry name" value="5'-Nucleotidase, C-terminal domain"/>
    <property type="match status" value="1"/>
</dbReference>
<dbReference type="Proteomes" id="UP000507470">
    <property type="component" value="Unassembled WGS sequence"/>
</dbReference>
<keyword evidence="5" id="KW-0732">Signal</keyword>
<feature type="domain" description="Calcineurin-like phosphoesterase" evidence="9">
    <location>
        <begin position="14"/>
        <end position="198"/>
    </location>
</feature>
<dbReference type="EMBL" id="CACVKT020007649">
    <property type="protein sequence ID" value="CAC5409897.1"/>
    <property type="molecule type" value="Genomic_DNA"/>
</dbReference>
<evidence type="ECO:0000256" key="5">
    <source>
        <dbReference type="ARBA" id="ARBA00022729"/>
    </source>
</evidence>
<reference evidence="11 12" key="1">
    <citation type="submission" date="2020-06" db="EMBL/GenBank/DDBJ databases">
        <authorList>
            <person name="Li R."/>
            <person name="Bekaert M."/>
        </authorList>
    </citation>
    <scope>NUCLEOTIDE SEQUENCE [LARGE SCALE GENOMIC DNA]</scope>
    <source>
        <strain evidence="12">wild</strain>
    </source>
</reference>
<evidence type="ECO:0000256" key="4">
    <source>
        <dbReference type="ARBA" id="ARBA00022723"/>
    </source>
</evidence>
<dbReference type="GO" id="GO:0006196">
    <property type="term" value="P:AMP catabolic process"/>
    <property type="evidence" value="ECO:0007669"/>
    <property type="project" value="TreeGrafter"/>
</dbReference>
<dbReference type="InterPro" id="IPR004843">
    <property type="entry name" value="Calcineurin-like_PHP"/>
</dbReference>
<dbReference type="AlphaFoldDB" id="A0A6J8DQ83"/>
<evidence type="ECO:0000256" key="7">
    <source>
        <dbReference type="ARBA" id="ARBA00022801"/>
    </source>
</evidence>
<keyword evidence="6 8" id="KW-0547">Nucleotide-binding</keyword>
<evidence type="ECO:0000256" key="2">
    <source>
        <dbReference type="ARBA" id="ARBA00006654"/>
    </source>
</evidence>
<dbReference type="GO" id="GO:0000166">
    <property type="term" value="F:nucleotide binding"/>
    <property type="evidence" value="ECO:0007669"/>
    <property type="project" value="UniProtKB-KW"/>
</dbReference>
<feature type="domain" description="5'-Nucleotidase C-terminal" evidence="10">
    <location>
        <begin position="292"/>
        <end position="464"/>
    </location>
</feature>
<dbReference type="EC" id="3.1.3.5" evidence="3"/>
<dbReference type="Pfam" id="PF00149">
    <property type="entry name" value="Metallophos"/>
    <property type="match status" value="1"/>
</dbReference>
<dbReference type="InterPro" id="IPR006179">
    <property type="entry name" value="5_nucleotidase/apyrase"/>
</dbReference>
<accession>A0A6J8DQ83</accession>
<dbReference type="PANTHER" id="PTHR11575:SF24">
    <property type="entry name" value="5'-NUCLEOTIDASE"/>
    <property type="match status" value="1"/>
</dbReference>
<dbReference type="InterPro" id="IPR036907">
    <property type="entry name" value="5'-Nucleotdase_C_sf"/>
</dbReference>
<evidence type="ECO:0000256" key="8">
    <source>
        <dbReference type="RuleBase" id="RU362119"/>
    </source>
</evidence>
<evidence type="ECO:0000259" key="9">
    <source>
        <dbReference type="Pfam" id="PF00149"/>
    </source>
</evidence>
<dbReference type="GO" id="GO:0046872">
    <property type="term" value="F:metal ion binding"/>
    <property type="evidence" value="ECO:0007669"/>
    <property type="project" value="UniProtKB-KW"/>
</dbReference>
<evidence type="ECO:0000256" key="3">
    <source>
        <dbReference type="ARBA" id="ARBA00012643"/>
    </source>
</evidence>
<keyword evidence="4" id="KW-0479">Metal-binding</keyword>
<organism evidence="11 12">
    <name type="scientific">Mytilus coruscus</name>
    <name type="common">Sea mussel</name>
    <dbReference type="NCBI Taxonomy" id="42192"/>
    <lineage>
        <taxon>Eukaryota</taxon>
        <taxon>Metazoa</taxon>
        <taxon>Spiralia</taxon>
        <taxon>Lophotrochozoa</taxon>
        <taxon>Mollusca</taxon>
        <taxon>Bivalvia</taxon>
        <taxon>Autobranchia</taxon>
        <taxon>Pteriomorphia</taxon>
        <taxon>Mytilida</taxon>
        <taxon>Mytiloidea</taxon>
        <taxon>Mytilidae</taxon>
        <taxon>Mytilinae</taxon>
        <taxon>Mytilus</taxon>
    </lineage>
</organism>
<dbReference type="FunFam" id="3.60.21.10:FF:000020">
    <property type="entry name" value="NT5E isoform 4"/>
    <property type="match status" value="1"/>
</dbReference>
<sequence length="566" mass="62553">MNKYGGQCDDPGNCYGGMARLKNKVDEIKRLYPNTLFLDGGDQYQGTLWFTYHGGTIVHTYMNLIGYDAMAFGNHEFDRGISGLMTLLENSNNFTIVSCNIDTAREPSIQNKFVKHVIMERGGEKIGIIGYTTKNTPFISNPDNLIFLDEVTSIRTQVAILKNQGVNKIIAVGHAGFKVDQKIAIEVDDVDIVVGGHTNTFLYTGTAPSNEKPVNVYPTVVTKNNGDEALVVQDYAFAKYLGFLQVQFDNDGKIISYGGNPILLDSSIPKDEAVQNVTNEFGKEVLEMMNNVIGRTLVYLNGDRHTCRLHECNMGNLISDGLVHQNLLHADSVDGAQVFISLLNSGSIRSSMERGNITIGHALQAQPFRNTLETIKLRGDYLLQALEHSVADYDVAEPSGKFLQYSGIKVKYDIAKPPQNRVVEALAICQNCTFPAYEPIDDNVMYSLILSNFILNGGDSYHMIRDNADLSHTVGDLDSDVLIEYVKNASPFYHGIEGRIVIVNSTETTDSLTCDNGAIVTCDRVKCPQPCDPTSRAISTNTILSFNVLCLYCILHTLLFKSILYV</sequence>
<gene>
    <name evidence="11" type="ORF">MCOR_43124</name>
</gene>
<name>A0A6J8DQ83_MYTCO</name>
<dbReference type="FunFam" id="3.90.780.10:FF:000001">
    <property type="entry name" value="NT5E isoform 3"/>
    <property type="match status" value="1"/>
</dbReference>
<dbReference type="SUPFAM" id="SSF56300">
    <property type="entry name" value="Metallo-dependent phosphatases"/>
    <property type="match status" value="1"/>
</dbReference>
<dbReference type="PRINTS" id="PR01607">
    <property type="entry name" value="APYRASEFAMLY"/>
</dbReference>
<dbReference type="SUPFAM" id="SSF55816">
    <property type="entry name" value="5'-nucleotidase (syn. UDP-sugar hydrolase), C-terminal domain"/>
    <property type="match status" value="1"/>
</dbReference>
<protein>
    <recommendedName>
        <fullName evidence="3">5'-nucleotidase</fullName>
        <ecNumber evidence="3">3.1.3.5</ecNumber>
    </recommendedName>
</protein>
<dbReference type="OrthoDB" id="7722975at2759"/>
<dbReference type="CDD" id="cd07409">
    <property type="entry name" value="MPP_CD73_N"/>
    <property type="match status" value="1"/>
</dbReference>
<dbReference type="PANTHER" id="PTHR11575">
    <property type="entry name" value="5'-NUCLEOTIDASE-RELATED"/>
    <property type="match status" value="1"/>
</dbReference>
<dbReference type="Gene3D" id="3.60.21.10">
    <property type="match status" value="1"/>
</dbReference>
<comment type="catalytic activity">
    <reaction evidence="1">
        <text>a ribonucleoside 5'-phosphate + H2O = a ribonucleoside + phosphate</text>
        <dbReference type="Rhea" id="RHEA:12484"/>
        <dbReference type="ChEBI" id="CHEBI:15377"/>
        <dbReference type="ChEBI" id="CHEBI:18254"/>
        <dbReference type="ChEBI" id="CHEBI:43474"/>
        <dbReference type="ChEBI" id="CHEBI:58043"/>
        <dbReference type="EC" id="3.1.3.5"/>
    </reaction>
</comment>
<keyword evidence="12" id="KW-1185">Reference proteome</keyword>
<dbReference type="GO" id="GO:0008253">
    <property type="term" value="F:5'-nucleotidase activity"/>
    <property type="evidence" value="ECO:0007669"/>
    <property type="project" value="UniProtKB-EC"/>
</dbReference>
<dbReference type="InterPro" id="IPR008334">
    <property type="entry name" value="5'-Nucleotdase_C"/>
</dbReference>